<dbReference type="PANTHER" id="PTHR43677:SF1">
    <property type="entry name" value="ACRYLYL-COA REDUCTASE ACUI-RELATED"/>
    <property type="match status" value="1"/>
</dbReference>
<dbReference type="SUPFAM" id="SSF51735">
    <property type="entry name" value="NAD(P)-binding Rossmann-fold domains"/>
    <property type="match status" value="1"/>
</dbReference>
<evidence type="ECO:0000259" key="1">
    <source>
        <dbReference type="Pfam" id="PF00107"/>
    </source>
</evidence>
<sequence>MLPDDVTTNVASTLPIAGLTALWSLAEGGMLAGQRVLITGASGGVGHMAVQLAAASGAHVVGAVRRESQQEPVIQDGASTVIVTEELAEASAHGPFDLILESVGGAVLANALNALTREGVCVSFGNSSKTATVLEPEAYMLGRTRMVGFFLLPLFEHRSVSQGVDRLIRLVTAGDLRPRIGAQAPWDQIGEVAERFMRREISGKAVLILD</sequence>
<dbReference type="InterPro" id="IPR051397">
    <property type="entry name" value="Zn-ADH-like_protein"/>
</dbReference>
<dbReference type="Proteomes" id="UP000463857">
    <property type="component" value="Chromosome"/>
</dbReference>
<dbReference type="Gene3D" id="3.90.180.10">
    <property type="entry name" value="Medium-chain alcohol dehydrogenases, catalytic domain"/>
    <property type="match status" value="1"/>
</dbReference>
<dbReference type="InParanoid" id="A0A7L4YK89"/>
<dbReference type="InterPro" id="IPR036291">
    <property type="entry name" value="NAD(P)-bd_dom_sf"/>
</dbReference>
<gene>
    <name evidence="2" type="ORF">EK0264_04065</name>
</gene>
<organism evidence="2 3">
    <name type="scientific">Epidermidibacterium keratini</name>
    <dbReference type="NCBI Taxonomy" id="1891644"/>
    <lineage>
        <taxon>Bacteria</taxon>
        <taxon>Bacillati</taxon>
        <taxon>Actinomycetota</taxon>
        <taxon>Actinomycetes</taxon>
        <taxon>Sporichthyales</taxon>
        <taxon>Sporichthyaceae</taxon>
        <taxon>Epidermidibacterium</taxon>
    </lineage>
</organism>
<evidence type="ECO:0000313" key="3">
    <source>
        <dbReference type="Proteomes" id="UP000463857"/>
    </source>
</evidence>
<reference evidence="2 3" key="1">
    <citation type="journal article" date="2018" name="Int. J. Syst. Evol. Microbiol.">
        <title>Epidermidibacterium keratini gen. nov., sp. nov., a member of the family Sporichthyaceae, isolated from keratin epidermis.</title>
        <authorList>
            <person name="Lee D.G."/>
            <person name="Trujillo M.E."/>
            <person name="Kang S."/>
            <person name="Nam J.J."/>
            <person name="Kim Y.J."/>
        </authorList>
    </citation>
    <scope>NUCLEOTIDE SEQUENCE [LARGE SCALE GENOMIC DNA]</scope>
    <source>
        <strain evidence="2 3">EPI-7</strain>
    </source>
</reference>
<dbReference type="KEGG" id="eke:EK0264_04065"/>
<dbReference type="GO" id="GO:0043957">
    <property type="term" value="F:acryloyl-CoA reductase (NADPH) activity"/>
    <property type="evidence" value="ECO:0007669"/>
    <property type="project" value="TreeGrafter"/>
</dbReference>
<dbReference type="Pfam" id="PF00107">
    <property type="entry name" value="ADH_zinc_N"/>
    <property type="match status" value="1"/>
</dbReference>
<evidence type="ECO:0000313" key="2">
    <source>
        <dbReference type="EMBL" id="QHB99539.1"/>
    </source>
</evidence>
<dbReference type="AlphaFoldDB" id="A0A7L4YK89"/>
<dbReference type="OrthoDB" id="3813297at2"/>
<feature type="domain" description="Alcohol dehydrogenase-like C-terminal" evidence="1">
    <location>
        <begin position="44"/>
        <end position="152"/>
    </location>
</feature>
<dbReference type="InterPro" id="IPR013149">
    <property type="entry name" value="ADH-like_C"/>
</dbReference>
<dbReference type="RefSeq" id="WP_159543210.1">
    <property type="nucleotide sequence ID" value="NZ_CP047156.1"/>
</dbReference>
<protein>
    <submittedName>
        <fullName evidence="2">Zinc-binding dehydrogenase</fullName>
    </submittedName>
</protein>
<dbReference type="EMBL" id="CP047156">
    <property type="protein sequence ID" value="QHB99539.1"/>
    <property type="molecule type" value="Genomic_DNA"/>
</dbReference>
<accession>A0A7L4YK89</accession>
<keyword evidence="3" id="KW-1185">Reference proteome</keyword>
<dbReference type="PANTHER" id="PTHR43677">
    <property type="entry name" value="SHORT-CHAIN DEHYDROGENASE/REDUCTASE"/>
    <property type="match status" value="1"/>
</dbReference>
<proteinExistence type="predicted"/>
<name>A0A7L4YK89_9ACTN</name>